<organism evidence="1 2">
    <name type="scientific">Methanobrevibacter millerae</name>
    <dbReference type="NCBI Taxonomy" id="230361"/>
    <lineage>
        <taxon>Archaea</taxon>
        <taxon>Methanobacteriati</taxon>
        <taxon>Methanobacteriota</taxon>
        <taxon>Methanomada group</taxon>
        <taxon>Methanobacteria</taxon>
        <taxon>Methanobacteriales</taxon>
        <taxon>Methanobacteriaceae</taxon>
        <taxon>Methanobrevibacter</taxon>
    </lineage>
</organism>
<dbReference type="EMBL" id="SUTF01000004">
    <property type="protein sequence ID" value="MBE6510403.1"/>
    <property type="molecule type" value="Genomic_DNA"/>
</dbReference>
<dbReference type="Proteomes" id="UP000713479">
    <property type="component" value="Unassembled WGS sequence"/>
</dbReference>
<name>A0A8T3VGR5_9EURY</name>
<dbReference type="AlphaFoldDB" id="A0A8T3VGR5"/>
<reference evidence="1" key="1">
    <citation type="submission" date="2019-04" db="EMBL/GenBank/DDBJ databases">
        <title>Evolution of Biomass-Degrading Anaerobic Consortia Revealed by Metagenomics.</title>
        <authorList>
            <person name="Peng X."/>
        </authorList>
    </citation>
    <scope>NUCLEOTIDE SEQUENCE</scope>
    <source>
        <strain evidence="1">SIG13</strain>
    </source>
</reference>
<sequence length="113" mass="12702">METKELVTSYDETNDVLSGKLTDKNGFAANYFIGGGIFLNTDKNNMPVSFYIGEASKSLGVDKKILENPHIAVAIDSDDLEIDFEIYVAYDKIFKLKSSNRFGFEISELWDTN</sequence>
<accession>A0A8T3VGR5</accession>
<protein>
    <submittedName>
        <fullName evidence="1">Uncharacterized protein</fullName>
    </submittedName>
</protein>
<evidence type="ECO:0000313" key="2">
    <source>
        <dbReference type="Proteomes" id="UP000713479"/>
    </source>
</evidence>
<evidence type="ECO:0000313" key="1">
    <source>
        <dbReference type="EMBL" id="MBE6510403.1"/>
    </source>
</evidence>
<comment type="caution">
    <text evidence="1">The sequence shown here is derived from an EMBL/GenBank/DDBJ whole genome shotgun (WGS) entry which is preliminary data.</text>
</comment>
<proteinExistence type="predicted"/>
<gene>
    <name evidence="1" type="ORF">E7Z74_03945</name>
</gene>